<evidence type="ECO:0000313" key="2">
    <source>
        <dbReference type="Proteomes" id="UP000828048"/>
    </source>
</evidence>
<organism evidence="1 2">
    <name type="scientific">Vaccinium darrowii</name>
    <dbReference type="NCBI Taxonomy" id="229202"/>
    <lineage>
        <taxon>Eukaryota</taxon>
        <taxon>Viridiplantae</taxon>
        <taxon>Streptophyta</taxon>
        <taxon>Embryophyta</taxon>
        <taxon>Tracheophyta</taxon>
        <taxon>Spermatophyta</taxon>
        <taxon>Magnoliopsida</taxon>
        <taxon>eudicotyledons</taxon>
        <taxon>Gunneridae</taxon>
        <taxon>Pentapetalae</taxon>
        <taxon>asterids</taxon>
        <taxon>Ericales</taxon>
        <taxon>Ericaceae</taxon>
        <taxon>Vaccinioideae</taxon>
        <taxon>Vaccinieae</taxon>
        <taxon>Vaccinium</taxon>
    </lineage>
</organism>
<keyword evidence="2" id="KW-1185">Reference proteome</keyword>
<protein>
    <submittedName>
        <fullName evidence="1">Uncharacterized protein</fullName>
    </submittedName>
</protein>
<proteinExistence type="predicted"/>
<dbReference type="Proteomes" id="UP000828048">
    <property type="component" value="Chromosome 6"/>
</dbReference>
<reference evidence="1 2" key="1">
    <citation type="journal article" date="2021" name="Hortic Res">
        <title>High-quality reference genome and annotation aids understanding of berry development for evergreen blueberry (Vaccinium darrowii).</title>
        <authorList>
            <person name="Yu J."/>
            <person name="Hulse-Kemp A.M."/>
            <person name="Babiker E."/>
            <person name="Staton M."/>
        </authorList>
    </citation>
    <scope>NUCLEOTIDE SEQUENCE [LARGE SCALE GENOMIC DNA]</scope>
    <source>
        <strain evidence="2">cv. NJ 8807/NJ 8810</strain>
        <tissue evidence="1">Young leaf</tissue>
    </source>
</reference>
<comment type="caution">
    <text evidence="1">The sequence shown here is derived from an EMBL/GenBank/DDBJ whole genome shotgun (WGS) entry which is preliminary data.</text>
</comment>
<accession>A0ACB7XCC3</accession>
<dbReference type="EMBL" id="CM037156">
    <property type="protein sequence ID" value="KAH7838049.1"/>
    <property type="molecule type" value="Genomic_DNA"/>
</dbReference>
<name>A0ACB7XCC3_9ERIC</name>
<gene>
    <name evidence="1" type="ORF">Vadar_021469</name>
</gene>
<evidence type="ECO:0000313" key="1">
    <source>
        <dbReference type="EMBL" id="KAH7838049.1"/>
    </source>
</evidence>
<sequence length="384" mass="42484">MDRTILFHIFAAVSFLCIFPITCLSKTSPNITTDQSALLALKSSIALPPDHMLVNNWTTTTPTSVCDWVGVTCGKLHGRVAALDLPNMGLIGTIPPHLGNLSFLVRLNVTNNSFYSDLPEELANIRRLQYIDVKVNNFSGQIPQWFGAFPKLVHLNVANNSFSGSVPQDFGEIPRDFGQLVNLELLSLHSAGLTGLIPSLLFNMSSLEEIYLFENKFSGSLPRNICPRPLLRVLAIARNKLTGNIPSGVGNCTALSAIDLKENNFTEYGQEGLVSTNCDVYSFGIMLMEVFTRKKPTNEMFTSDLSLNRWVSEALVNGVTQAMDSRLIRKEEEHIFAEVNCVSSIFELALNCTAESPENRINIKDALALLQKIRLEFLAKLSEN</sequence>